<keyword evidence="4" id="KW-0418">Kinase</keyword>
<feature type="compositionally biased region" description="Low complexity" evidence="7">
    <location>
        <begin position="375"/>
        <end position="386"/>
    </location>
</feature>
<dbReference type="PANTHER" id="PTHR48016">
    <property type="entry name" value="MAP KINASE KINASE KINASE SSK2-RELATED-RELATED"/>
    <property type="match status" value="1"/>
</dbReference>
<gene>
    <name evidence="9" type="ORF">RDB_LOCUS114977</name>
</gene>
<feature type="binding site" evidence="6">
    <location>
        <position position="736"/>
    </location>
    <ligand>
        <name>ATP</name>
        <dbReference type="ChEBI" id="CHEBI:30616"/>
    </ligand>
</feature>
<dbReference type="GO" id="GO:0004709">
    <property type="term" value="F:MAP kinase kinase kinase activity"/>
    <property type="evidence" value="ECO:0007669"/>
    <property type="project" value="UniProtKB-ARBA"/>
</dbReference>
<dbReference type="Pfam" id="PF00069">
    <property type="entry name" value="Pkinase"/>
    <property type="match status" value="1"/>
</dbReference>
<dbReference type="Proteomes" id="UP000663843">
    <property type="component" value="Unassembled WGS sequence"/>
</dbReference>
<dbReference type="InterPro" id="IPR011009">
    <property type="entry name" value="Kinase-like_dom_sf"/>
</dbReference>
<feature type="compositionally biased region" description="Basic and acidic residues" evidence="7">
    <location>
        <begin position="442"/>
        <end position="454"/>
    </location>
</feature>
<feature type="compositionally biased region" description="Polar residues" evidence="7">
    <location>
        <begin position="213"/>
        <end position="222"/>
    </location>
</feature>
<feature type="compositionally biased region" description="Low complexity" evidence="7">
    <location>
        <begin position="23"/>
        <end position="32"/>
    </location>
</feature>
<dbReference type="InterPro" id="IPR000719">
    <property type="entry name" value="Prot_kinase_dom"/>
</dbReference>
<dbReference type="PROSITE" id="PS00107">
    <property type="entry name" value="PROTEIN_KINASE_ATP"/>
    <property type="match status" value="1"/>
</dbReference>
<dbReference type="FunFam" id="3.30.200.20:FF:000387">
    <property type="entry name" value="Serine/threonine-protein kinase STE11"/>
    <property type="match status" value="1"/>
</dbReference>
<feature type="compositionally biased region" description="Basic and acidic residues" evidence="7">
    <location>
        <begin position="262"/>
        <end position="272"/>
    </location>
</feature>
<evidence type="ECO:0000259" key="8">
    <source>
        <dbReference type="PROSITE" id="PS50011"/>
    </source>
</evidence>
<feature type="compositionally biased region" description="Polar residues" evidence="7">
    <location>
        <begin position="502"/>
        <end position="522"/>
    </location>
</feature>
<evidence type="ECO:0000256" key="2">
    <source>
        <dbReference type="ARBA" id="ARBA00022679"/>
    </source>
</evidence>
<dbReference type="InterPro" id="IPR017441">
    <property type="entry name" value="Protein_kinase_ATP_BS"/>
</dbReference>
<feature type="region of interest" description="Disordered" evidence="7">
    <location>
        <begin position="412"/>
        <end position="466"/>
    </location>
</feature>
<evidence type="ECO:0000256" key="5">
    <source>
        <dbReference type="ARBA" id="ARBA00022840"/>
    </source>
</evidence>
<dbReference type="InterPro" id="IPR050538">
    <property type="entry name" value="MAP_kinase_kinase_kinase"/>
</dbReference>
<comment type="caution">
    <text evidence="9">The sequence shown here is derived from an EMBL/GenBank/DDBJ whole genome shotgun (WGS) entry which is preliminary data.</text>
</comment>
<feature type="compositionally biased region" description="Low complexity" evidence="7">
    <location>
        <begin position="328"/>
        <end position="340"/>
    </location>
</feature>
<feature type="region of interest" description="Disordered" evidence="7">
    <location>
        <begin position="495"/>
        <end position="550"/>
    </location>
</feature>
<reference evidence="9" key="1">
    <citation type="submission" date="2021-01" db="EMBL/GenBank/DDBJ databases">
        <authorList>
            <person name="Kaushik A."/>
        </authorList>
    </citation>
    <scope>NUCLEOTIDE SEQUENCE</scope>
    <source>
        <strain evidence="9">AG2-2IIIB</strain>
    </source>
</reference>
<feature type="region of interest" description="Disordered" evidence="7">
    <location>
        <begin position="262"/>
        <end position="285"/>
    </location>
</feature>
<keyword evidence="2" id="KW-0808">Transferase</keyword>
<evidence type="ECO:0000256" key="6">
    <source>
        <dbReference type="PROSITE-ProRule" id="PRU10141"/>
    </source>
</evidence>
<feature type="compositionally biased region" description="Polar residues" evidence="7">
    <location>
        <begin position="275"/>
        <end position="285"/>
    </location>
</feature>
<comment type="similarity">
    <text evidence="1">Belongs to the protein kinase superfamily. STE Ser/Thr protein kinase family. MAP kinase kinase kinase subfamily.</text>
</comment>
<evidence type="ECO:0000313" key="9">
    <source>
        <dbReference type="EMBL" id="CAE6478489.1"/>
    </source>
</evidence>
<feature type="compositionally biased region" description="Polar residues" evidence="7">
    <location>
        <begin position="412"/>
        <end position="422"/>
    </location>
</feature>
<feature type="domain" description="Protein kinase" evidence="8">
    <location>
        <begin position="707"/>
        <end position="813"/>
    </location>
</feature>
<name>A0A8H3H146_9AGAM</name>
<feature type="compositionally biased region" description="Low complexity" evidence="7">
    <location>
        <begin position="601"/>
        <end position="612"/>
    </location>
</feature>
<evidence type="ECO:0000256" key="1">
    <source>
        <dbReference type="ARBA" id="ARBA00006529"/>
    </source>
</evidence>
<proteinExistence type="inferred from homology"/>
<organism evidence="9 10">
    <name type="scientific">Rhizoctonia solani</name>
    <dbReference type="NCBI Taxonomy" id="456999"/>
    <lineage>
        <taxon>Eukaryota</taxon>
        <taxon>Fungi</taxon>
        <taxon>Dikarya</taxon>
        <taxon>Basidiomycota</taxon>
        <taxon>Agaricomycotina</taxon>
        <taxon>Agaricomycetes</taxon>
        <taxon>Cantharellales</taxon>
        <taxon>Ceratobasidiaceae</taxon>
        <taxon>Rhizoctonia</taxon>
    </lineage>
</organism>
<feature type="region of interest" description="Disordered" evidence="7">
    <location>
        <begin position="300"/>
        <end position="398"/>
    </location>
</feature>
<dbReference type="PANTHER" id="PTHR48016:SF48">
    <property type="entry name" value="SERINE_THREONINE-PROTEIN KINASE BCK1_SLK1_SSP31"/>
    <property type="match status" value="1"/>
</dbReference>
<dbReference type="PROSITE" id="PS50011">
    <property type="entry name" value="PROTEIN_KINASE_DOM"/>
    <property type="match status" value="1"/>
</dbReference>
<evidence type="ECO:0000256" key="4">
    <source>
        <dbReference type="ARBA" id="ARBA00022777"/>
    </source>
</evidence>
<accession>A0A8H3H146</accession>
<keyword evidence="3 6" id="KW-0547">Nucleotide-binding</keyword>
<protein>
    <recommendedName>
        <fullName evidence="8">Protein kinase domain-containing protein</fullName>
    </recommendedName>
</protein>
<dbReference type="EMBL" id="CAJMWT010003763">
    <property type="protein sequence ID" value="CAE6478489.1"/>
    <property type="molecule type" value="Genomic_DNA"/>
</dbReference>
<evidence type="ECO:0000256" key="7">
    <source>
        <dbReference type="SAM" id="MobiDB-lite"/>
    </source>
</evidence>
<feature type="region of interest" description="Disordered" evidence="7">
    <location>
        <begin position="577"/>
        <end position="651"/>
    </location>
</feature>
<dbReference type="GO" id="GO:0005524">
    <property type="term" value="F:ATP binding"/>
    <property type="evidence" value="ECO:0007669"/>
    <property type="project" value="UniProtKB-UniRule"/>
</dbReference>
<evidence type="ECO:0000313" key="10">
    <source>
        <dbReference type="Proteomes" id="UP000663843"/>
    </source>
</evidence>
<feature type="region of interest" description="Disordered" evidence="7">
    <location>
        <begin position="23"/>
        <end position="98"/>
    </location>
</feature>
<dbReference type="Gene3D" id="3.30.200.20">
    <property type="entry name" value="Phosphorylase Kinase, domain 1"/>
    <property type="match status" value="1"/>
</dbReference>
<feature type="non-terminal residue" evidence="9">
    <location>
        <position position="1"/>
    </location>
</feature>
<sequence length="813" mass="88294">MADHTTRAPRHLGRRRAIRILAIANPDASSSSDSDENAPADTYITKPSSKPHVPSNLPTGKGSNDADGSSQRQSAVRLPSVPRALPLPPTRASPQRSVTKERIIVAVTSDGENYVVVNLTGLSDAQAIRERMLSKLHIPDDLHPIFGIYRTELRWIAIGGALDDNQLMIDCQHFGDDKGTLKFLVQPTDVPSESSAHRSAHASGPIRVPPYISTPSRQSHSRGPSEIDTAHERTMALAAEERRREEENERWMAERRAELASKRQQWARDHPNLDNADSNLACQNGAGTTAGSSAYMPYGAPTAGAFPPNRTDSPMRTPNIHGRRLTDAQQQQEPQAPIRQQDSHYGRQLQQAKQPSPGGQPFVAPPLYPQAQTYLSQQPQQPSGLLRPPPLPQTPQQTKLLPAPISAKYTDFAQQQRPQSANDMLPHLSRPGHRPTMQRPLSKHDRPSTSDLDRSPPLPQTPQHRMLPLASDNDAAAPSASGASLVGYAGQALDRNSEHDSTTVTSKPDATNVNSEAGSCQAVQRMANAQDEPAKVTPPVPTTPSSLVSQSIAPATNPQLAYIRRQSKVTHRDFAAVVQGEDSDESDDKSETLWKNPEQNLAPPATARTPLAQRMVTRPAGSSNGGGIGSEVPSRSSLQRHQSSSSSSWDKTIPVSDILRKRSTKMWGSRVEEVVPGSAALGIGAALNAPETNTEGVQGREQATFKWVKGELIGQGSFGRVYQAMNLTTGELIAVKQVELPRAGGNRADSRQMLVVGAVKSESNMLRDLDHPHIVQYLGFEETMDVFSLFMEYVPGGSIGGFLRKVGKFEDEV</sequence>
<feature type="compositionally biased region" description="Low complexity" evidence="7">
    <location>
        <begin position="634"/>
        <end position="648"/>
    </location>
</feature>
<feature type="compositionally biased region" description="Polar residues" evidence="7">
    <location>
        <begin position="56"/>
        <end position="74"/>
    </location>
</feature>
<keyword evidence="5 6" id="KW-0067">ATP-binding</keyword>
<feature type="region of interest" description="Disordered" evidence="7">
    <location>
        <begin position="192"/>
        <end position="231"/>
    </location>
</feature>
<dbReference type="SUPFAM" id="SSF56112">
    <property type="entry name" value="Protein kinase-like (PK-like)"/>
    <property type="match status" value="1"/>
</dbReference>
<evidence type="ECO:0000256" key="3">
    <source>
        <dbReference type="ARBA" id="ARBA00022741"/>
    </source>
</evidence>
<dbReference type="AlphaFoldDB" id="A0A8H3H146"/>